<keyword evidence="6" id="KW-1185">Reference proteome</keyword>
<evidence type="ECO:0000313" key="6">
    <source>
        <dbReference type="Proteomes" id="UP001212042"/>
    </source>
</evidence>
<dbReference type="PANTHER" id="PTHR35936">
    <property type="entry name" value="MEMBRANE-BOUND LYTIC MUREIN TRANSGLYCOSYLASE F"/>
    <property type="match status" value="1"/>
</dbReference>
<evidence type="ECO:0000256" key="2">
    <source>
        <dbReference type="ARBA" id="ARBA00022729"/>
    </source>
</evidence>
<evidence type="ECO:0000256" key="3">
    <source>
        <dbReference type="SAM" id="SignalP"/>
    </source>
</evidence>
<feature type="chain" id="PRO_5045525556" evidence="3">
    <location>
        <begin position="21"/>
        <end position="270"/>
    </location>
</feature>
<feature type="domain" description="Solute-binding protein family 3/N-terminal" evidence="4">
    <location>
        <begin position="29"/>
        <end position="244"/>
    </location>
</feature>
<dbReference type="Gene3D" id="3.40.190.10">
    <property type="entry name" value="Periplasmic binding protein-like II"/>
    <property type="match status" value="2"/>
</dbReference>
<dbReference type="InterPro" id="IPR001638">
    <property type="entry name" value="Solute-binding_3/MltF_N"/>
</dbReference>
<accession>A0ABT4XAD7</accession>
<organism evidence="5 6">
    <name type="scientific">Pseudomonas aestuarii</name>
    <dbReference type="NCBI Taxonomy" id="3018340"/>
    <lineage>
        <taxon>Bacteria</taxon>
        <taxon>Pseudomonadati</taxon>
        <taxon>Pseudomonadota</taxon>
        <taxon>Gammaproteobacteria</taxon>
        <taxon>Pseudomonadales</taxon>
        <taxon>Pseudomonadaceae</taxon>
        <taxon>Pseudomonas</taxon>
    </lineage>
</organism>
<evidence type="ECO:0000259" key="4">
    <source>
        <dbReference type="Pfam" id="PF00497"/>
    </source>
</evidence>
<evidence type="ECO:0000256" key="1">
    <source>
        <dbReference type="ARBA" id="ARBA00010333"/>
    </source>
</evidence>
<protein>
    <submittedName>
        <fullName evidence="5">Transporter substrate-binding domain-containing protein</fullName>
    </submittedName>
</protein>
<reference evidence="5 6" key="1">
    <citation type="submission" date="2023-01" db="EMBL/GenBank/DDBJ databases">
        <title>Pseudomonas SA3-5T sp. nov., isolated from tidal flat sediment.</title>
        <authorList>
            <person name="Kim H.S."/>
            <person name="Kim J.-S."/>
            <person name="Suh M.K."/>
            <person name="Eom M.K."/>
            <person name="Lee J.-S."/>
        </authorList>
    </citation>
    <scope>NUCLEOTIDE SEQUENCE [LARGE SCALE GENOMIC DNA]</scope>
    <source>
        <strain evidence="5 6">SA3-5</strain>
    </source>
</reference>
<dbReference type="RefSeq" id="WP_271346253.1">
    <property type="nucleotide sequence ID" value="NZ_JAQJZJ010000001.1"/>
</dbReference>
<dbReference type="PANTHER" id="PTHR35936:SF25">
    <property type="entry name" value="ABC TRANSPORTER SUBSTRATE-BINDING PROTEIN"/>
    <property type="match status" value="1"/>
</dbReference>
<feature type="signal peptide" evidence="3">
    <location>
        <begin position="1"/>
        <end position="20"/>
    </location>
</feature>
<name>A0ABT4XAD7_9PSED</name>
<dbReference type="EMBL" id="JAQJZJ010000001">
    <property type="protein sequence ID" value="MDA7085335.1"/>
    <property type="molecule type" value="Genomic_DNA"/>
</dbReference>
<sequence length="270" mass="30939">MNARRLCISLCLLLCLSTQAAERQELVISVGDWPPYLSADFKHNGVIAHLISDLFADEGYRVRFQFLPWPRAYAATAAGRFAASAVWMHKNEREADFLYSAPILDEQFVFFHLKSFPFNWRSLYDLTGLTLGGGLGYSYGAKFDAFLDTGKVRMERVPSDMQNFEKLLKNRVALYPQEINVGYAALHNHFTPADIAKITHHPKPLLNNFSYLLFPRQLEGSQALRERFNRRLQQYRDSGRYQQYFRDLQLGKYQQAAGQNTAPEADSVAP</sequence>
<dbReference type="Proteomes" id="UP001212042">
    <property type="component" value="Unassembled WGS sequence"/>
</dbReference>
<keyword evidence="2 3" id="KW-0732">Signal</keyword>
<evidence type="ECO:0000313" key="5">
    <source>
        <dbReference type="EMBL" id="MDA7085335.1"/>
    </source>
</evidence>
<comment type="similarity">
    <text evidence="1">Belongs to the bacterial solute-binding protein 3 family.</text>
</comment>
<proteinExistence type="inferred from homology"/>
<dbReference type="Pfam" id="PF00497">
    <property type="entry name" value="SBP_bac_3"/>
    <property type="match status" value="1"/>
</dbReference>
<gene>
    <name evidence="5" type="ORF">PH586_02880</name>
</gene>
<dbReference type="SUPFAM" id="SSF53850">
    <property type="entry name" value="Periplasmic binding protein-like II"/>
    <property type="match status" value="1"/>
</dbReference>
<comment type="caution">
    <text evidence="5">The sequence shown here is derived from an EMBL/GenBank/DDBJ whole genome shotgun (WGS) entry which is preliminary data.</text>
</comment>